<dbReference type="Proteomes" id="UP000069205">
    <property type="component" value="Chromosome"/>
</dbReference>
<keyword evidence="3" id="KW-1185">Reference proteome</keyword>
<gene>
    <name evidence="2" type="ORF">NITMOv2_4738</name>
</gene>
<dbReference type="PATRIC" id="fig|42253.5.peg.4671"/>
<dbReference type="EMBL" id="CP011801">
    <property type="protein sequence ID" value="ALA61107.1"/>
    <property type="molecule type" value="Genomic_DNA"/>
</dbReference>
<accession>A0A0K2GKE9</accession>
<keyword evidence="1" id="KW-0732">Signal</keyword>
<dbReference type="AlphaFoldDB" id="A0A0K2GKE9"/>
<dbReference type="RefSeq" id="WP_053381817.1">
    <property type="nucleotide sequence ID" value="NZ_CP011801.1"/>
</dbReference>
<protein>
    <recommendedName>
        <fullName evidence="4">Extracellular repeat protein, HAF family</fullName>
    </recommendedName>
</protein>
<evidence type="ECO:0000313" key="2">
    <source>
        <dbReference type="EMBL" id="ALA61107.1"/>
    </source>
</evidence>
<feature type="chain" id="PRO_5005477046" description="Extracellular repeat protein, HAF family" evidence="1">
    <location>
        <begin position="25"/>
        <end position="113"/>
    </location>
</feature>
<evidence type="ECO:0008006" key="4">
    <source>
        <dbReference type="Google" id="ProtNLM"/>
    </source>
</evidence>
<organism evidence="2 3">
    <name type="scientific">Nitrospira moscoviensis</name>
    <dbReference type="NCBI Taxonomy" id="42253"/>
    <lineage>
        <taxon>Bacteria</taxon>
        <taxon>Pseudomonadati</taxon>
        <taxon>Nitrospirota</taxon>
        <taxon>Nitrospiria</taxon>
        <taxon>Nitrospirales</taxon>
        <taxon>Nitrospiraceae</taxon>
        <taxon>Nitrospira</taxon>
    </lineage>
</organism>
<dbReference type="KEGG" id="nmv:NITMOv2_4738"/>
<evidence type="ECO:0000313" key="3">
    <source>
        <dbReference type="Proteomes" id="UP000069205"/>
    </source>
</evidence>
<name>A0A0K2GKE9_NITMO</name>
<sequence>MPQIKIVLLTVVPLLFAFSQNVFAWQFTYTPIDAPGAMVTALAGINNAGQMVGGSASPGQAFVASGGTFTPLAYPGAASTGVLDINNHGHVVGTYYYYDGSNPAQGFRYDGTS</sequence>
<dbReference type="OrthoDB" id="7287964at2"/>
<evidence type="ECO:0000256" key="1">
    <source>
        <dbReference type="SAM" id="SignalP"/>
    </source>
</evidence>
<feature type="signal peptide" evidence="1">
    <location>
        <begin position="1"/>
        <end position="24"/>
    </location>
</feature>
<dbReference type="STRING" id="42253.NITMOv2_4738"/>
<reference evidence="2 3" key="1">
    <citation type="journal article" date="2015" name="Proc. Natl. Acad. Sci. U.S.A.">
        <title>Expanded metabolic versatility of ubiquitous nitrite-oxidizing bacteria from the genus Nitrospira.</title>
        <authorList>
            <person name="Koch H."/>
            <person name="Lucker S."/>
            <person name="Albertsen M."/>
            <person name="Kitzinger K."/>
            <person name="Herbold C."/>
            <person name="Spieck E."/>
            <person name="Nielsen P.H."/>
            <person name="Wagner M."/>
            <person name="Daims H."/>
        </authorList>
    </citation>
    <scope>NUCLEOTIDE SEQUENCE [LARGE SCALE GENOMIC DNA]</scope>
    <source>
        <strain evidence="2 3">NSP M-1</strain>
    </source>
</reference>
<proteinExistence type="predicted"/>